<dbReference type="KEGG" id="der:6554895"/>
<name>B3P8I1_DROER</name>
<dbReference type="Proteomes" id="UP000008711">
    <property type="component" value="Unassembled WGS sequence"/>
</dbReference>
<dbReference type="GO" id="GO:0005634">
    <property type="term" value="C:nucleus"/>
    <property type="evidence" value="ECO:0007669"/>
    <property type="project" value="EnsemblMetazoa"/>
</dbReference>
<keyword evidence="2" id="KW-1185">Reference proteome</keyword>
<dbReference type="OrthoDB" id="7861693at2759"/>
<dbReference type="PhylomeDB" id="B3P8I1"/>
<evidence type="ECO:0000313" key="2">
    <source>
        <dbReference type="Proteomes" id="UP000008711"/>
    </source>
</evidence>
<organism evidence="1 2">
    <name type="scientific">Drosophila erecta</name>
    <name type="common">Fruit fly</name>
    <dbReference type="NCBI Taxonomy" id="7220"/>
    <lineage>
        <taxon>Eukaryota</taxon>
        <taxon>Metazoa</taxon>
        <taxon>Ecdysozoa</taxon>
        <taxon>Arthropoda</taxon>
        <taxon>Hexapoda</taxon>
        <taxon>Insecta</taxon>
        <taxon>Pterygota</taxon>
        <taxon>Neoptera</taxon>
        <taxon>Endopterygota</taxon>
        <taxon>Diptera</taxon>
        <taxon>Brachycera</taxon>
        <taxon>Muscomorpha</taxon>
        <taxon>Ephydroidea</taxon>
        <taxon>Drosophilidae</taxon>
        <taxon>Drosophila</taxon>
        <taxon>Sophophora</taxon>
    </lineage>
</organism>
<accession>B3P8I1</accession>
<dbReference type="EMBL" id="CH954182">
    <property type="protein sequence ID" value="EDV54076.1"/>
    <property type="molecule type" value="Genomic_DNA"/>
</dbReference>
<dbReference type="HOGENOM" id="CLU_1628767_0_0_1"/>
<protein>
    <submittedName>
        <fullName evidence="1">GG11172</fullName>
    </submittedName>
</protein>
<proteinExistence type="predicted"/>
<reference evidence="1 2" key="2">
    <citation type="journal article" date="2008" name="Bioinformatics">
        <title>Assembly reconciliation.</title>
        <authorList>
            <person name="Zimin A.V."/>
            <person name="Smith D.R."/>
            <person name="Sutton G."/>
            <person name="Yorke J.A."/>
        </authorList>
    </citation>
    <scope>NUCLEOTIDE SEQUENCE [LARGE SCALE GENOMIC DNA]</scope>
    <source>
        <strain evidence="1 2">TSC#14021-0224.01</strain>
    </source>
</reference>
<sequence length="175" mass="20163">MGQTISRSVESRESIIAYRNFLKLYRNQHRQMRTNDAFSNAARVWGTFSPAQRNRYAHMRVAPKRANKMAGKVAARKKVVKKNLKAKRVPQRRARDVVTSYRPLIGSRAPVAGVKKISNKEAIRESLLPSNGFLNFMEFYHEIHREMPKSLAVKEAVSVWSDMNVEQRGIFSMDL</sequence>
<evidence type="ECO:0000313" key="1">
    <source>
        <dbReference type="EMBL" id="EDV54076.1"/>
    </source>
</evidence>
<dbReference type="AlphaFoldDB" id="B3P8I1"/>
<reference evidence="1 2" key="1">
    <citation type="journal article" date="2007" name="Nature">
        <title>Evolution of genes and genomes on the Drosophila phylogeny.</title>
        <authorList>
            <consortium name="Drosophila 12 Genomes Consortium"/>
            <person name="Clark A.G."/>
            <person name="Eisen M.B."/>
            <person name="Smith D.R."/>
            <person name="Bergman C.M."/>
            <person name="Oliver B."/>
            <person name="Markow T.A."/>
            <person name="Kaufman T.C."/>
            <person name="Kellis M."/>
            <person name="Gelbart W."/>
            <person name="Iyer V.N."/>
            <person name="Pollard D.A."/>
            <person name="Sackton T.B."/>
            <person name="Larracuente A.M."/>
            <person name="Singh N.D."/>
            <person name="Abad J.P."/>
            <person name="Abt D.N."/>
            <person name="Adryan B."/>
            <person name="Aguade M."/>
            <person name="Akashi H."/>
            <person name="Anderson W.W."/>
            <person name="Aquadro C.F."/>
            <person name="Ardell D.H."/>
            <person name="Arguello R."/>
            <person name="Artieri C.G."/>
            <person name="Barbash D.A."/>
            <person name="Barker D."/>
            <person name="Barsanti P."/>
            <person name="Batterham P."/>
            <person name="Batzoglou S."/>
            <person name="Begun D."/>
            <person name="Bhutkar A."/>
            <person name="Blanco E."/>
            <person name="Bosak S.A."/>
            <person name="Bradley R.K."/>
            <person name="Brand A.D."/>
            <person name="Brent M.R."/>
            <person name="Brooks A.N."/>
            <person name="Brown R.H."/>
            <person name="Butlin R.K."/>
            <person name="Caggese C."/>
            <person name="Calvi B.R."/>
            <person name="Bernardo de Carvalho A."/>
            <person name="Caspi A."/>
            <person name="Castrezana S."/>
            <person name="Celniker S.E."/>
            <person name="Chang J.L."/>
            <person name="Chapple C."/>
            <person name="Chatterji S."/>
            <person name="Chinwalla A."/>
            <person name="Civetta A."/>
            <person name="Clifton S.W."/>
            <person name="Comeron J.M."/>
            <person name="Costello J.C."/>
            <person name="Coyne J.A."/>
            <person name="Daub J."/>
            <person name="David R.G."/>
            <person name="Delcher A.L."/>
            <person name="Delehaunty K."/>
            <person name="Do C.B."/>
            <person name="Ebling H."/>
            <person name="Edwards K."/>
            <person name="Eickbush T."/>
            <person name="Evans J.D."/>
            <person name="Filipski A."/>
            <person name="Findeiss S."/>
            <person name="Freyhult E."/>
            <person name="Fulton L."/>
            <person name="Fulton R."/>
            <person name="Garcia A.C."/>
            <person name="Gardiner A."/>
            <person name="Garfield D.A."/>
            <person name="Garvin B.E."/>
            <person name="Gibson G."/>
            <person name="Gilbert D."/>
            <person name="Gnerre S."/>
            <person name="Godfrey J."/>
            <person name="Good R."/>
            <person name="Gotea V."/>
            <person name="Gravely B."/>
            <person name="Greenberg A.J."/>
            <person name="Griffiths-Jones S."/>
            <person name="Gross S."/>
            <person name="Guigo R."/>
            <person name="Gustafson E.A."/>
            <person name="Haerty W."/>
            <person name="Hahn M.W."/>
            <person name="Halligan D.L."/>
            <person name="Halpern A.L."/>
            <person name="Halter G.M."/>
            <person name="Han M.V."/>
            <person name="Heger A."/>
            <person name="Hillier L."/>
            <person name="Hinrichs A.S."/>
            <person name="Holmes I."/>
            <person name="Hoskins R.A."/>
            <person name="Hubisz M.J."/>
            <person name="Hultmark D."/>
            <person name="Huntley M.A."/>
            <person name="Jaffe D.B."/>
            <person name="Jagadeeshan S."/>
            <person name="Jeck W.R."/>
            <person name="Johnson J."/>
            <person name="Jones C.D."/>
            <person name="Jordan W.C."/>
            <person name="Karpen G.H."/>
            <person name="Kataoka E."/>
            <person name="Keightley P.D."/>
            <person name="Kheradpour P."/>
            <person name="Kirkness E.F."/>
            <person name="Koerich L.B."/>
            <person name="Kristiansen K."/>
            <person name="Kudrna D."/>
            <person name="Kulathinal R.J."/>
            <person name="Kumar S."/>
            <person name="Kwok R."/>
            <person name="Lander E."/>
            <person name="Langley C.H."/>
            <person name="Lapoint R."/>
            <person name="Lazzaro B.P."/>
            <person name="Lee S.J."/>
            <person name="Levesque L."/>
            <person name="Li R."/>
            <person name="Lin C.F."/>
            <person name="Lin M.F."/>
            <person name="Lindblad-Toh K."/>
            <person name="Llopart A."/>
            <person name="Long M."/>
            <person name="Low L."/>
            <person name="Lozovsky E."/>
            <person name="Lu J."/>
            <person name="Luo M."/>
            <person name="Machado C.A."/>
            <person name="Makalowski W."/>
            <person name="Marzo M."/>
            <person name="Matsuda M."/>
            <person name="Matzkin L."/>
            <person name="McAllister B."/>
            <person name="McBride C.S."/>
            <person name="McKernan B."/>
            <person name="McKernan K."/>
            <person name="Mendez-Lago M."/>
            <person name="Minx P."/>
            <person name="Mollenhauer M.U."/>
            <person name="Montooth K."/>
            <person name="Mount S.M."/>
            <person name="Mu X."/>
            <person name="Myers E."/>
            <person name="Negre B."/>
            <person name="Newfeld S."/>
            <person name="Nielsen R."/>
            <person name="Noor M.A."/>
            <person name="O'Grady P."/>
            <person name="Pachter L."/>
            <person name="Papaceit M."/>
            <person name="Parisi M.J."/>
            <person name="Parisi M."/>
            <person name="Parts L."/>
            <person name="Pedersen J.S."/>
            <person name="Pesole G."/>
            <person name="Phillippy A.M."/>
            <person name="Ponting C.P."/>
            <person name="Pop M."/>
            <person name="Porcelli D."/>
            <person name="Powell J.R."/>
            <person name="Prohaska S."/>
            <person name="Pruitt K."/>
            <person name="Puig M."/>
            <person name="Quesneville H."/>
            <person name="Ram K.R."/>
            <person name="Rand D."/>
            <person name="Rasmussen M.D."/>
            <person name="Reed L.K."/>
            <person name="Reenan R."/>
            <person name="Reily A."/>
            <person name="Remington K.A."/>
            <person name="Rieger T.T."/>
            <person name="Ritchie M.G."/>
            <person name="Robin C."/>
            <person name="Rogers Y.H."/>
            <person name="Rohde C."/>
            <person name="Rozas J."/>
            <person name="Rubenfield M.J."/>
            <person name="Ruiz A."/>
            <person name="Russo S."/>
            <person name="Salzberg S.L."/>
            <person name="Sanchez-Gracia A."/>
            <person name="Saranga D.J."/>
            <person name="Sato H."/>
            <person name="Schaeffer S.W."/>
            <person name="Schatz M.C."/>
            <person name="Schlenke T."/>
            <person name="Schwartz R."/>
            <person name="Segarra C."/>
            <person name="Singh R.S."/>
            <person name="Sirot L."/>
            <person name="Sirota M."/>
            <person name="Sisneros N.B."/>
            <person name="Smith C.D."/>
            <person name="Smith T.F."/>
            <person name="Spieth J."/>
            <person name="Stage D.E."/>
            <person name="Stark A."/>
            <person name="Stephan W."/>
            <person name="Strausberg R.L."/>
            <person name="Strempel S."/>
            <person name="Sturgill D."/>
            <person name="Sutton G."/>
            <person name="Sutton G.G."/>
            <person name="Tao W."/>
            <person name="Teichmann S."/>
            <person name="Tobari Y.N."/>
            <person name="Tomimura Y."/>
            <person name="Tsolas J.M."/>
            <person name="Valente V.L."/>
            <person name="Venter E."/>
            <person name="Venter J.C."/>
            <person name="Vicario S."/>
            <person name="Vieira F.G."/>
            <person name="Vilella A.J."/>
            <person name="Villasante A."/>
            <person name="Walenz B."/>
            <person name="Wang J."/>
            <person name="Wasserman M."/>
            <person name="Watts T."/>
            <person name="Wilson D."/>
            <person name="Wilson R.K."/>
            <person name="Wing R.A."/>
            <person name="Wolfner M.F."/>
            <person name="Wong A."/>
            <person name="Wong G.K."/>
            <person name="Wu C.I."/>
            <person name="Wu G."/>
            <person name="Yamamoto D."/>
            <person name="Yang H.P."/>
            <person name="Yang S.P."/>
            <person name="Yorke J.A."/>
            <person name="Yoshida K."/>
            <person name="Zdobnov E."/>
            <person name="Zhang P."/>
            <person name="Zhang Y."/>
            <person name="Zimin A.V."/>
            <person name="Baldwin J."/>
            <person name="Abdouelleil A."/>
            <person name="Abdulkadir J."/>
            <person name="Abebe A."/>
            <person name="Abera B."/>
            <person name="Abreu J."/>
            <person name="Acer S.C."/>
            <person name="Aftuck L."/>
            <person name="Alexander A."/>
            <person name="An P."/>
            <person name="Anderson E."/>
            <person name="Anderson S."/>
            <person name="Arachi H."/>
            <person name="Azer M."/>
            <person name="Bachantsang P."/>
            <person name="Barry A."/>
            <person name="Bayul T."/>
            <person name="Berlin A."/>
            <person name="Bessette D."/>
            <person name="Bloom T."/>
            <person name="Blye J."/>
            <person name="Boguslavskiy L."/>
            <person name="Bonnet C."/>
            <person name="Boukhgalter B."/>
            <person name="Bourzgui I."/>
            <person name="Brown A."/>
            <person name="Cahill P."/>
            <person name="Channer S."/>
            <person name="Cheshatsang Y."/>
            <person name="Chuda L."/>
            <person name="Citroen M."/>
            <person name="Collymore A."/>
            <person name="Cooke P."/>
            <person name="Costello M."/>
            <person name="D'Aco K."/>
            <person name="Daza R."/>
            <person name="De Haan G."/>
            <person name="DeGray S."/>
            <person name="DeMaso C."/>
            <person name="Dhargay N."/>
            <person name="Dooley K."/>
            <person name="Dooley E."/>
            <person name="Doricent M."/>
            <person name="Dorje P."/>
            <person name="Dorjee K."/>
            <person name="Dupes A."/>
            <person name="Elong R."/>
            <person name="Falk J."/>
            <person name="Farina A."/>
            <person name="Faro S."/>
            <person name="Ferguson D."/>
            <person name="Fisher S."/>
            <person name="Foley C.D."/>
            <person name="Franke A."/>
            <person name="Friedrich D."/>
            <person name="Gadbois L."/>
            <person name="Gearin G."/>
            <person name="Gearin C.R."/>
            <person name="Giannoukos G."/>
            <person name="Goode T."/>
            <person name="Graham J."/>
            <person name="Grandbois E."/>
            <person name="Grewal S."/>
            <person name="Gyaltsen K."/>
            <person name="Hafez N."/>
            <person name="Hagos B."/>
            <person name="Hall J."/>
            <person name="Henson C."/>
            <person name="Hollinger A."/>
            <person name="Honan T."/>
            <person name="Huard M.D."/>
            <person name="Hughes L."/>
            <person name="Hurhula B."/>
            <person name="Husby M.E."/>
            <person name="Kamat A."/>
            <person name="Kanga B."/>
            <person name="Kashin S."/>
            <person name="Khazanovich D."/>
            <person name="Kisner P."/>
            <person name="Lance K."/>
            <person name="Lara M."/>
            <person name="Lee W."/>
            <person name="Lennon N."/>
            <person name="Letendre F."/>
            <person name="LeVine R."/>
            <person name="Lipovsky A."/>
            <person name="Liu X."/>
            <person name="Liu J."/>
            <person name="Liu S."/>
            <person name="Lokyitsang T."/>
            <person name="Lokyitsang Y."/>
            <person name="Lubonja R."/>
            <person name="Lui A."/>
            <person name="MacDonald P."/>
            <person name="Magnisalis V."/>
            <person name="Maru K."/>
            <person name="Matthews C."/>
            <person name="McCusker W."/>
            <person name="McDonough S."/>
            <person name="Mehta T."/>
            <person name="Meldrim J."/>
            <person name="Meneus L."/>
            <person name="Mihai O."/>
            <person name="Mihalev A."/>
            <person name="Mihova T."/>
            <person name="Mittelman R."/>
            <person name="Mlenga V."/>
            <person name="Montmayeur A."/>
            <person name="Mulrain L."/>
            <person name="Navidi A."/>
            <person name="Naylor J."/>
            <person name="Negash T."/>
            <person name="Nguyen T."/>
            <person name="Nguyen N."/>
            <person name="Nicol R."/>
            <person name="Norbu C."/>
            <person name="Norbu N."/>
            <person name="Novod N."/>
            <person name="O'Neill B."/>
            <person name="Osman S."/>
            <person name="Markiewicz E."/>
            <person name="Oyono O.L."/>
            <person name="Patti C."/>
            <person name="Phunkhang P."/>
            <person name="Pierre F."/>
            <person name="Priest M."/>
            <person name="Raghuraman S."/>
            <person name="Rege F."/>
            <person name="Reyes R."/>
            <person name="Rise C."/>
            <person name="Rogov P."/>
            <person name="Ross K."/>
            <person name="Ryan E."/>
            <person name="Settipalli S."/>
            <person name="Shea T."/>
            <person name="Sherpa N."/>
            <person name="Shi L."/>
            <person name="Shih D."/>
            <person name="Sparrow T."/>
            <person name="Spaulding J."/>
            <person name="Stalker J."/>
            <person name="Stange-Thomann N."/>
            <person name="Stavropoulos S."/>
            <person name="Stone C."/>
            <person name="Strader C."/>
            <person name="Tesfaye S."/>
            <person name="Thomson T."/>
            <person name="Thoulutsang Y."/>
            <person name="Thoulutsang D."/>
            <person name="Topham K."/>
            <person name="Topping I."/>
            <person name="Tsamla T."/>
            <person name="Vassiliev H."/>
            <person name="Vo A."/>
            <person name="Wangchuk T."/>
            <person name="Wangdi T."/>
            <person name="Weiand M."/>
            <person name="Wilkinson J."/>
            <person name="Wilson A."/>
            <person name="Yadav S."/>
            <person name="Young G."/>
            <person name="Yu Q."/>
            <person name="Zembek L."/>
            <person name="Zhong D."/>
            <person name="Zimmer A."/>
            <person name="Zwirko Z."/>
            <person name="Jaffe D.B."/>
            <person name="Alvarez P."/>
            <person name="Brockman W."/>
            <person name="Butler J."/>
            <person name="Chin C."/>
            <person name="Gnerre S."/>
            <person name="Grabherr M."/>
            <person name="Kleber M."/>
            <person name="Mauceli E."/>
            <person name="MacCallum I."/>
        </authorList>
    </citation>
    <scope>NUCLEOTIDE SEQUENCE [LARGE SCALE GENOMIC DNA]</scope>
    <source>
        <strain evidence="1 2">TSC#14021-0224.01</strain>
    </source>
</reference>
<gene>
    <name evidence="1" type="primary">Dere\GG11172</name>
    <name evidence="1" type="ORF">Dere_GG11172</name>
</gene>
<dbReference type="GO" id="GO:0035092">
    <property type="term" value="P:sperm DNA condensation"/>
    <property type="evidence" value="ECO:0007669"/>
    <property type="project" value="EnsemblMetazoa"/>
</dbReference>
<dbReference type="OMA" id="HCEMPRS"/>